<sequence>TIEPALAWISTTVKNIMYPHFRRGNMVVNETHATTNILRDTTNRTNYPLFIVHEIHSTGRSRYTFKWTKPFMARMNPSLTNGTPRNISTNTTSVTTTTTRPAVSPDTT</sequence>
<feature type="region of interest" description="Disordered" evidence="1">
    <location>
        <begin position="75"/>
        <end position="108"/>
    </location>
</feature>
<feature type="compositionally biased region" description="Low complexity" evidence="1">
    <location>
        <begin position="89"/>
        <end position="108"/>
    </location>
</feature>
<feature type="compositionally biased region" description="Polar residues" evidence="1">
    <location>
        <begin position="77"/>
        <end position="88"/>
    </location>
</feature>
<feature type="non-terminal residue" evidence="2">
    <location>
        <position position="1"/>
    </location>
</feature>
<accession>A0A1E1WH72</accession>
<dbReference type="AlphaFoldDB" id="A0A1E1WH72"/>
<protein>
    <submittedName>
        <fullName evidence="2">Uncharacterized protein</fullName>
    </submittedName>
</protein>
<name>A0A1E1WH72_PECGO</name>
<evidence type="ECO:0000313" key="2">
    <source>
        <dbReference type="EMBL" id="JAT86256.1"/>
    </source>
</evidence>
<reference evidence="2" key="1">
    <citation type="submission" date="2015-09" db="EMBL/GenBank/DDBJ databases">
        <title>De novo assembly of Pectinophora gossypiella (Pink Bollworm) gut transcriptome.</title>
        <authorList>
            <person name="Tassone E.E."/>
        </authorList>
    </citation>
    <scope>NUCLEOTIDE SEQUENCE</scope>
</reference>
<organism evidence="2">
    <name type="scientific">Pectinophora gossypiella</name>
    <name type="common">Cotton pink bollworm</name>
    <name type="synonym">Depressaria gossypiella</name>
    <dbReference type="NCBI Taxonomy" id="13191"/>
    <lineage>
        <taxon>Eukaryota</taxon>
        <taxon>Metazoa</taxon>
        <taxon>Ecdysozoa</taxon>
        <taxon>Arthropoda</taxon>
        <taxon>Hexapoda</taxon>
        <taxon>Insecta</taxon>
        <taxon>Pterygota</taxon>
        <taxon>Neoptera</taxon>
        <taxon>Endopterygota</taxon>
        <taxon>Lepidoptera</taxon>
        <taxon>Glossata</taxon>
        <taxon>Ditrysia</taxon>
        <taxon>Gelechioidea</taxon>
        <taxon>Gelechiidae</taxon>
        <taxon>Apatetrinae</taxon>
        <taxon>Pectinophora</taxon>
    </lineage>
</organism>
<feature type="non-terminal residue" evidence="2">
    <location>
        <position position="108"/>
    </location>
</feature>
<proteinExistence type="predicted"/>
<gene>
    <name evidence="2" type="ORF">g.19951</name>
</gene>
<dbReference type="EMBL" id="GDQN01004798">
    <property type="protein sequence ID" value="JAT86256.1"/>
    <property type="molecule type" value="Transcribed_RNA"/>
</dbReference>
<evidence type="ECO:0000256" key="1">
    <source>
        <dbReference type="SAM" id="MobiDB-lite"/>
    </source>
</evidence>